<dbReference type="InterPro" id="IPR016186">
    <property type="entry name" value="C-type_lectin-like/link_sf"/>
</dbReference>
<reference evidence="3" key="1">
    <citation type="journal article" date="2017" name="bioRxiv">
        <title>Comparative analysis of the genomes of Stylophora pistillata and Acropora digitifera provides evidence for extensive differences between species of corals.</title>
        <authorList>
            <person name="Voolstra C.R."/>
            <person name="Li Y."/>
            <person name="Liew Y.J."/>
            <person name="Baumgarten S."/>
            <person name="Zoccola D."/>
            <person name="Flot J.-F."/>
            <person name="Tambutte S."/>
            <person name="Allemand D."/>
            <person name="Aranda M."/>
        </authorList>
    </citation>
    <scope>NUCLEOTIDE SEQUENCE [LARGE SCALE GENOMIC DNA]</scope>
</reference>
<feature type="non-terminal residue" evidence="2">
    <location>
        <position position="167"/>
    </location>
</feature>
<protein>
    <submittedName>
        <fullName evidence="2">CD209 antigen-like protein E</fullName>
    </submittedName>
</protein>
<dbReference type="InterPro" id="IPR001304">
    <property type="entry name" value="C-type_lectin-like"/>
</dbReference>
<name>A0A2B4R5Q3_STYPI</name>
<evidence type="ECO:0000313" key="2">
    <source>
        <dbReference type="EMBL" id="PFX12143.1"/>
    </source>
</evidence>
<evidence type="ECO:0000313" key="3">
    <source>
        <dbReference type="Proteomes" id="UP000225706"/>
    </source>
</evidence>
<dbReference type="OrthoDB" id="5989108at2759"/>
<dbReference type="SMART" id="SM00034">
    <property type="entry name" value="CLECT"/>
    <property type="match status" value="1"/>
</dbReference>
<accession>A0A2B4R5Q3</accession>
<dbReference type="PANTHER" id="PTHR22801:SF63">
    <property type="entry name" value="C-TYPE LECTIN DOMAIN-CONTAINING PROTEIN"/>
    <property type="match status" value="1"/>
</dbReference>
<gene>
    <name evidence="2" type="primary">Cd209e</name>
    <name evidence="2" type="ORF">AWC38_SpisGene23945</name>
</gene>
<dbReference type="InterPro" id="IPR016187">
    <property type="entry name" value="CTDL_fold"/>
</dbReference>
<dbReference type="Pfam" id="PF00059">
    <property type="entry name" value="Lectin_C"/>
    <property type="match status" value="1"/>
</dbReference>
<keyword evidence="3" id="KW-1185">Reference proteome</keyword>
<dbReference type="AlphaFoldDB" id="A0A2B4R5Q3"/>
<dbReference type="EMBL" id="LSMT01001559">
    <property type="protein sequence ID" value="PFX12143.1"/>
    <property type="molecule type" value="Genomic_DNA"/>
</dbReference>
<dbReference type="Proteomes" id="UP000225706">
    <property type="component" value="Unassembled WGS sequence"/>
</dbReference>
<dbReference type="Gene3D" id="3.10.100.10">
    <property type="entry name" value="Mannose-Binding Protein A, subunit A"/>
    <property type="match status" value="1"/>
</dbReference>
<proteinExistence type="predicted"/>
<dbReference type="SUPFAM" id="SSF56436">
    <property type="entry name" value="C-type lectin-like"/>
    <property type="match status" value="1"/>
</dbReference>
<dbReference type="PANTHER" id="PTHR22801">
    <property type="entry name" value="LITHOSTATHINE"/>
    <property type="match status" value="1"/>
</dbReference>
<organism evidence="2 3">
    <name type="scientific">Stylophora pistillata</name>
    <name type="common">Smooth cauliflower coral</name>
    <dbReference type="NCBI Taxonomy" id="50429"/>
    <lineage>
        <taxon>Eukaryota</taxon>
        <taxon>Metazoa</taxon>
        <taxon>Cnidaria</taxon>
        <taxon>Anthozoa</taxon>
        <taxon>Hexacorallia</taxon>
        <taxon>Scleractinia</taxon>
        <taxon>Astrocoeniina</taxon>
        <taxon>Pocilloporidae</taxon>
        <taxon>Stylophora</taxon>
    </lineage>
</organism>
<sequence length="167" mass="18690">MEKVRFAVYSTLLVLTGTTQTKSDGGLLRSYADSSYIFYGSNGTLYSWDKSRTSCESSGCNLVSIESREEWKFLKETMQNNGTSEYFIGLRKDTSTGEWRWLSDNSTVNASSKGKWLPWAAGEPNNQGGENCAEMYNYENNFGCYNDLRCDVPKKGVGFICECKDGG</sequence>
<dbReference type="CDD" id="cd00037">
    <property type="entry name" value="CLECT"/>
    <property type="match status" value="1"/>
</dbReference>
<comment type="caution">
    <text evidence="2">The sequence shown here is derived from an EMBL/GenBank/DDBJ whole genome shotgun (WGS) entry which is preliminary data.</text>
</comment>
<dbReference type="InterPro" id="IPR050801">
    <property type="entry name" value="Ca-Dep_Lectins_ImmuneDev"/>
</dbReference>
<evidence type="ECO:0000259" key="1">
    <source>
        <dbReference type="PROSITE" id="PS50041"/>
    </source>
</evidence>
<dbReference type="PROSITE" id="PS50041">
    <property type="entry name" value="C_TYPE_LECTIN_2"/>
    <property type="match status" value="1"/>
</dbReference>
<feature type="domain" description="C-type lectin" evidence="1">
    <location>
        <begin position="31"/>
        <end position="151"/>
    </location>
</feature>